<protein>
    <recommendedName>
        <fullName evidence="3">Reverse transcriptase</fullName>
    </recommendedName>
</protein>
<proteinExistence type="predicted"/>
<reference evidence="1" key="1">
    <citation type="submission" date="2023-10" db="EMBL/GenBank/DDBJ databases">
        <title>Genome assemblies of two species of porcelain crab, Petrolisthes cinctipes and Petrolisthes manimaculis (Anomura: Porcellanidae).</title>
        <authorList>
            <person name="Angst P."/>
        </authorList>
    </citation>
    <scope>NUCLEOTIDE SEQUENCE</scope>
    <source>
        <strain evidence="1">PB745_01</strain>
        <tissue evidence="1">Gill</tissue>
    </source>
</reference>
<keyword evidence="2" id="KW-1185">Reference proteome</keyword>
<evidence type="ECO:0008006" key="3">
    <source>
        <dbReference type="Google" id="ProtNLM"/>
    </source>
</evidence>
<dbReference type="EMBL" id="JAWQEG010002943">
    <property type="protein sequence ID" value="KAK3868797.1"/>
    <property type="molecule type" value="Genomic_DNA"/>
</dbReference>
<dbReference type="Proteomes" id="UP001286313">
    <property type="component" value="Unassembled WGS sequence"/>
</dbReference>
<organism evidence="1 2">
    <name type="scientific">Petrolisthes cinctipes</name>
    <name type="common">Flat porcelain crab</name>
    <dbReference type="NCBI Taxonomy" id="88211"/>
    <lineage>
        <taxon>Eukaryota</taxon>
        <taxon>Metazoa</taxon>
        <taxon>Ecdysozoa</taxon>
        <taxon>Arthropoda</taxon>
        <taxon>Crustacea</taxon>
        <taxon>Multicrustacea</taxon>
        <taxon>Malacostraca</taxon>
        <taxon>Eumalacostraca</taxon>
        <taxon>Eucarida</taxon>
        <taxon>Decapoda</taxon>
        <taxon>Pleocyemata</taxon>
        <taxon>Anomura</taxon>
        <taxon>Galatheoidea</taxon>
        <taxon>Porcellanidae</taxon>
        <taxon>Petrolisthes</taxon>
    </lineage>
</organism>
<dbReference type="AlphaFoldDB" id="A0AAE1F7P3"/>
<sequence>MLGADGGTDHRLVRTKLNLKIRPAVRRCAPPAHLNIRALQGANTLSTFKAELESGLTTDTNGLSTTEDLTRAWDNAYAGIPINYRLDGNLFNLRRLQAKTKVRRENVIDPQYADEAAYVSCSLEHLQDTLNLLADSHRHAGLIINTTKTEVLAMRDPPQVPVTFRIDYQYLKNVPHFPYLGSILTETCDITNEVHRRIGLSSASFGSLSE</sequence>
<dbReference type="PANTHER" id="PTHR47027">
    <property type="entry name" value="REVERSE TRANSCRIPTASE DOMAIN-CONTAINING PROTEIN"/>
    <property type="match status" value="1"/>
</dbReference>
<comment type="caution">
    <text evidence="1">The sequence shown here is derived from an EMBL/GenBank/DDBJ whole genome shotgun (WGS) entry which is preliminary data.</text>
</comment>
<dbReference type="PANTHER" id="PTHR47027:SF20">
    <property type="entry name" value="REVERSE TRANSCRIPTASE-LIKE PROTEIN WITH RNA-DIRECTED DNA POLYMERASE DOMAIN"/>
    <property type="match status" value="1"/>
</dbReference>
<evidence type="ECO:0000313" key="1">
    <source>
        <dbReference type="EMBL" id="KAK3868797.1"/>
    </source>
</evidence>
<gene>
    <name evidence="1" type="ORF">Pcinc_025835</name>
</gene>
<accession>A0AAE1F7P3</accession>
<evidence type="ECO:0000313" key="2">
    <source>
        <dbReference type="Proteomes" id="UP001286313"/>
    </source>
</evidence>
<name>A0AAE1F7P3_PETCI</name>